<evidence type="ECO:0000259" key="3">
    <source>
        <dbReference type="PROSITE" id="PS50157"/>
    </source>
</evidence>
<dbReference type="SUPFAM" id="SSF57667">
    <property type="entry name" value="beta-beta-alpha zinc fingers"/>
    <property type="match status" value="1"/>
</dbReference>
<proteinExistence type="predicted"/>
<evidence type="ECO:0000313" key="4">
    <source>
        <dbReference type="EMBL" id="EFX82645.1"/>
    </source>
</evidence>
<evidence type="ECO:0000313" key="5">
    <source>
        <dbReference type="Proteomes" id="UP000000305"/>
    </source>
</evidence>
<name>E9GD01_DAPPU</name>
<accession>E9GD01</accession>
<dbReference type="PROSITE" id="PS50157">
    <property type="entry name" value="ZINC_FINGER_C2H2_2"/>
    <property type="match status" value="1"/>
</dbReference>
<dbReference type="AlphaFoldDB" id="E9GD01"/>
<dbReference type="InterPro" id="IPR036236">
    <property type="entry name" value="Znf_C2H2_sf"/>
</dbReference>
<keyword evidence="5" id="KW-1185">Reference proteome</keyword>
<dbReference type="InParanoid" id="E9GD01"/>
<keyword evidence="1" id="KW-0863">Zinc-finger</keyword>
<feature type="compositionally biased region" description="Polar residues" evidence="2">
    <location>
        <begin position="273"/>
        <end position="284"/>
    </location>
</feature>
<dbReference type="Proteomes" id="UP000000305">
    <property type="component" value="Unassembled WGS sequence"/>
</dbReference>
<dbReference type="InterPro" id="IPR013087">
    <property type="entry name" value="Znf_C2H2_type"/>
</dbReference>
<dbReference type="EMBL" id="GL732539">
    <property type="protein sequence ID" value="EFX82645.1"/>
    <property type="molecule type" value="Genomic_DNA"/>
</dbReference>
<organism evidence="4 5">
    <name type="scientific">Daphnia pulex</name>
    <name type="common">Water flea</name>
    <dbReference type="NCBI Taxonomy" id="6669"/>
    <lineage>
        <taxon>Eukaryota</taxon>
        <taxon>Metazoa</taxon>
        <taxon>Ecdysozoa</taxon>
        <taxon>Arthropoda</taxon>
        <taxon>Crustacea</taxon>
        <taxon>Branchiopoda</taxon>
        <taxon>Diplostraca</taxon>
        <taxon>Cladocera</taxon>
        <taxon>Anomopoda</taxon>
        <taxon>Daphniidae</taxon>
        <taxon>Daphnia</taxon>
    </lineage>
</organism>
<dbReference type="GO" id="GO:0008270">
    <property type="term" value="F:zinc ion binding"/>
    <property type="evidence" value="ECO:0007669"/>
    <property type="project" value="UniProtKB-KW"/>
</dbReference>
<dbReference type="OrthoDB" id="5803930at2759"/>
<dbReference type="Gene3D" id="3.30.160.60">
    <property type="entry name" value="Classic Zinc Finger"/>
    <property type="match status" value="1"/>
</dbReference>
<dbReference type="SMART" id="SM00355">
    <property type="entry name" value="ZnF_C2H2"/>
    <property type="match status" value="2"/>
</dbReference>
<dbReference type="HOGENOM" id="CLU_070679_0_0_1"/>
<keyword evidence="1" id="KW-0862">Zinc</keyword>
<protein>
    <recommendedName>
        <fullName evidence="3">C2H2-type domain-containing protein</fullName>
    </recommendedName>
</protein>
<feature type="region of interest" description="Disordered" evidence="2">
    <location>
        <begin position="171"/>
        <end position="198"/>
    </location>
</feature>
<evidence type="ECO:0000256" key="1">
    <source>
        <dbReference type="PROSITE-ProRule" id="PRU00042"/>
    </source>
</evidence>
<keyword evidence="1" id="KW-0479">Metal-binding</keyword>
<feature type="domain" description="C2H2-type" evidence="3">
    <location>
        <begin position="202"/>
        <end position="230"/>
    </location>
</feature>
<sequence>MECYDIIKDPLQCTTVDISIEKENNVVLTREEFFHHLSQLRAENQVERLQELEETWNAILRVNDRVKASYDQGVLNGEKIVNLADKVEVVYQKVDKLDVKIDALTKRCPTLRQRMMEEIPEIQGKDAVESVEPTQLSPSHEESIITIELADICANAIVINYDLNFRDNTSTKNASIPSSSTSSKKSNTVSQKVSSNPNNPPFSCEICGQEYLLKASLRKHKSRKHSDLTSRAGSGENRPRVEKRFWCSHCNRAKSCANHELVCSKKTAQPSATASTTKGVSQIPESGKNVRTSKRFGGKGQPGKTSSGTDFFNCPFCQYWAYRSTTLMRHVEKYHKAQQ</sequence>
<gene>
    <name evidence="4" type="ORF">DAPPUDRAFT_316461</name>
</gene>
<evidence type="ECO:0000256" key="2">
    <source>
        <dbReference type="SAM" id="MobiDB-lite"/>
    </source>
</evidence>
<reference evidence="4 5" key="1">
    <citation type="journal article" date="2011" name="Science">
        <title>The ecoresponsive genome of Daphnia pulex.</title>
        <authorList>
            <person name="Colbourne J.K."/>
            <person name="Pfrender M.E."/>
            <person name="Gilbert D."/>
            <person name="Thomas W.K."/>
            <person name="Tucker A."/>
            <person name="Oakley T.H."/>
            <person name="Tokishita S."/>
            <person name="Aerts A."/>
            <person name="Arnold G.J."/>
            <person name="Basu M.K."/>
            <person name="Bauer D.J."/>
            <person name="Caceres C.E."/>
            <person name="Carmel L."/>
            <person name="Casola C."/>
            <person name="Choi J.H."/>
            <person name="Detter J.C."/>
            <person name="Dong Q."/>
            <person name="Dusheyko S."/>
            <person name="Eads B.D."/>
            <person name="Frohlich T."/>
            <person name="Geiler-Samerotte K.A."/>
            <person name="Gerlach D."/>
            <person name="Hatcher P."/>
            <person name="Jogdeo S."/>
            <person name="Krijgsveld J."/>
            <person name="Kriventseva E.V."/>
            <person name="Kultz D."/>
            <person name="Laforsch C."/>
            <person name="Lindquist E."/>
            <person name="Lopez J."/>
            <person name="Manak J.R."/>
            <person name="Muller J."/>
            <person name="Pangilinan J."/>
            <person name="Patwardhan R.P."/>
            <person name="Pitluck S."/>
            <person name="Pritham E.J."/>
            <person name="Rechtsteiner A."/>
            <person name="Rho M."/>
            <person name="Rogozin I.B."/>
            <person name="Sakarya O."/>
            <person name="Salamov A."/>
            <person name="Schaack S."/>
            <person name="Shapiro H."/>
            <person name="Shiga Y."/>
            <person name="Skalitzky C."/>
            <person name="Smith Z."/>
            <person name="Souvorov A."/>
            <person name="Sung W."/>
            <person name="Tang Z."/>
            <person name="Tsuchiya D."/>
            <person name="Tu H."/>
            <person name="Vos H."/>
            <person name="Wang M."/>
            <person name="Wolf Y.I."/>
            <person name="Yamagata H."/>
            <person name="Yamada T."/>
            <person name="Ye Y."/>
            <person name="Shaw J.R."/>
            <person name="Andrews J."/>
            <person name="Crease T.J."/>
            <person name="Tang H."/>
            <person name="Lucas S.M."/>
            <person name="Robertson H.M."/>
            <person name="Bork P."/>
            <person name="Koonin E.V."/>
            <person name="Zdobnov E.M."/>
            <person name="Grigoriev I.V."/>
            <person name="Lynch M."/>
            <person name="Boore J.L."/>
        </authorList>
    </citation>
    <scope>NUCLEOTIDE SEQUENCE [LARGE SCALE GENOMIC DNA]</scope>
</reference>
<feature type="compositionally biased region" description="Low complexity" evidence="2">
    <location>
        <begin position="171"/>
        <end position="196"/>
    </location>
</feature>
<dbReference type="PROSITE" id="PS00028">
    <property type="entry name" value="ZINC_FINGER_C2H2_1"/>
    <property type="match status" value="1"/>
</dbReference>
<dbReference type="KEGG" id="dpx:DAPPUDRAFT_316461"/>
<feature type="region of interest" description="Disordered" evidence="2">
    <location>
        <begin position="273"/>
        <end position="306"/>
    </location>
</feature>